<dbReference type="InterPro" id="IPR002999">
    <property type="entry name" value="Tudor"/>
</dbReference>
<dbReference type="PANTHER" id="PTHR48008:SF6">
    <property type="entry name" value="LEUCINE-RICH REPEAT RECEPTOR-LIKE PROTEIN KINASE IMK3-RELATED"/>
    <property type="match status" value="1"/>
</dbReference>
<dbReference type="SUPFAM" id="SSF56112">
    <property type="entry name" value="Protein kinase-like (PK-like)"/>
    <property type="match status" value="1"/>
</dbReference>
<name>A0A8B9VP57_9AVES</name>
<dbReference type="Proteomes" id="UP000694549">
    <property type="component" value="Unplaced"/>
</dbReference>
<feature type="domain" description="Tudor" evidence="4">
    <location>
        <begin position="101"/>
        <end position="160"/>
    </location>
</feature>
<proteinExistence type="predicted"/>
<dbReference type="CDD" id="cd20430">
    <property type="entry name" value="Tudor_TDRD8"/>
    <property type="match status" value="1"/>
</dbReference>
<dbReference type="SMART" id="SM00220">
    <property type="entry name" value="S_TKc"/>
    <property type="match status" value="1"/>
</dbReference>
<dbReference type="InterPro" id="IPR035437">
    <property type="entry name" value="SNase_OB-fold_sf"/>
</dbReference>
<dbReference type="Gene3D" id="2.40.50.90">
    <property type="match status" value="1"/>
</dbReference>
<dbReference type="Gene3D" id="1.10.510.10">
    <property type="entry name" value="Transferase(Phosphotransferase) domain 1"/>
    <property type="match status" value="1"/>
</dbReference>
<evidence type="ECO:0000256" key="1">
    <source>
        <dbReference type="SAM" id="Coils"/>
    </source>
</evidence>
<keyword evidence="6" id="KW-1185">Reference proteome</keyword>
<evidence type="ECO:0000313" key="5">
    <source>
        <dbReference type="Ensembl" id="ENSAZOP00000027426.1"/>
    </source>
</evidence>
<evidence type="ECO:0000259" key="4">
    <source>
        <dbReference type="PROSITE" id="PS50304"/>
    </source>
</evidence>
<keyword evidence="1" id="KW-0175">Coiled coil</keyword>
<dbReference type="InterPro" id="IPR052451">
    <property type="entry name" value="Ser/Thr_kinase-like"/>
</dbReference>
<evidence type="ECO:0000313" key="6">
    <source>
        <dbReference type="Proteomes" id="UP000694549"/>
    </source>
</evidence>
<dbReference type="InterPro" id="IPR011009">
    <property type="entry name" value="Kinase-like_dom_sf"/>
</dbReference>
<feature type="region of interest" description="Disordered" evidence="2">
    <location>
        <begin position="269"/>
        <end position="290"/>
    </location>
</feature>
<sequence>MRGGGGGTCGLGRARPPRVAPGWGRLRGRVCEEHPKGCGGVSGPAVMDGDAECSKVEDVVGCHVEDAITFWAQGISRCNDLLKLSCALAEACPRANAIFGKPDFSKIYGGCFSEDRCWYRCMVQQVINNEKCQVLYIDYGNSEVLNRSEIVEIPANLQCPSVAKKYRLWGLRIPADQNLNTFDQGKKFLGSLVFEKEIKVREKVKQKDGIIIVQAECEKIDIGEEVAKAGFAERCRSPGNAEDEERREVDAMQNQHQKIKVPVPLWVNRPGRAQSSRPSGLFDPVSASTRSENAAGNRMVVTKEKMLASAPALNRSLAQVRPDQKLAEEIAKLQVDKEALRKENVNLLRRQKELELKVELLKGELQGEKEASRRTAEHFEETFRNYIGTKMRNLAANVKVLKEIRHAKKNAGFGEQLSQAIKVVTEGCLTVPCSLEKLQKLWTEYDLAQEMIQFCQNVDERDELIIKRNEVQQKLYSAVNEFISEVDQLFLSERSRMLQELSGSLEMVYGQVSEVNDSEEVFQQFFKWKRAEMEEFVHIRNDTDAALKILINVFSGILKCFDLSSEASSDFEEVAVNVDEVLKEAELNVCKELKTDLTEHGEAEKGIIMSAYSKVVHKVHQEQHLIAVIQNRYLASVEFKKQAEEWLNKSPNIDNLLSIKKTVKSLKANLRWKLAEKNNLEESDDCSELEITRIKEEIAALRNGVLQEIYKEREEYEKLSILVQKWFPELPLLYPEAGILSYMNSGGLLSHSLERDLLDAAPMKELSTKRPLVCSEMQDQKVLLKGYSVDVSSEGKVIERVAKYHRAWNQQKEKSGLLQLLFLLFCKSDPLVYLMVPYYPGASLRALQADTPLTLQETLKVMKGVAQGLQTLHGANIVHGSLHGNNIFAVNRKQGIVGDFDFTKPEEQRAVASTMVVSSLSLVSPELKMGQPASPASDMYAYGCLLFWLCVQNQEFGIKEDGTPEVDAVGMDDKVKSLLQNLFCSNRLTAEQVLGDDCFLLVDAIPDSSQPGRAWKEQTSRLPVTGTMSWSPHCRDSHGVWGPLIWSCTVIHGVVGDFTCYIFLHRNAGRSQVQNVPGYVLRIPGGF</sequence>
<organism evidence="5 6">
    <name type="scientific">Anas zonorhyncha</name>
    <name type="common">Eastern spot-billed duck</name>
    <dbReference type="NCBI Taxonomy" id="75864"/>
    <lineage>
        <taxon>Eukaryota</taxon>
        <taxon>Metazoa</taxon>
        <taxon>Chordata</taxon>
        <taxon>Craniata</taxon>
        <taxon>Vertebrata</taxon>
        <taxon>Euteleostomi</taxon>
        <taxon>Archelosauria</taxon>
        <taxon>Archosauria</taxon>
        <taxon>Dinosauria</taxon>
        <taxon>Saurischia</taxon>
        <taxon>Theropoda</taxon>
        <taxon>Coelurosauria</taxon>
        <taxon>Aves</taxon>
        <taxon>Neognathae</taxon>
        <taxon>Galloanserae</taxon>
        <taxon>Anseriformes</taxon>
        <taxon>Anatidae</taxon>
        <taxon>Anatinae</taxon>
        <taxon>Anas</taxon>
    </lineage>
</organism>
<dbReference type="Gene3D" id="2.30.30.140">
    <property type="match status" value="1"/>
</dbReference>
<feature type="domain" description="Protein kinase" evidence="3">
    <location>
        <begin position="695"/>
        <end position="1025"/>
    </location>
</feature>
<evidence type="ECO:0000256" key="2">
    <source>
        <dbReference type="SAM" id="MobiDB-lite"/>
    </source>
</evidence>
<accession>A0A8B9VP57</accession>
<dbReference type="InterPro" id="IPR047383">
    <property type="entry name" value="Tudor_TDRD8"/>
</dbReference>
<dbReference type="PROSITE" id="PS50304">
    <property type="entry name" value="TUDOR"/>
    <property type="match status" value="1"/>
</dbReference>
<dbReference type="Ensembl" id="ENSAZOT00000029397.1">
    <property type="protein sequence ID" value="ENSAZOP00000027426.1"/>
    <property type="gene ID" value="ENSAZOG00000017388.1"/>
</dbReference>
<dbReference type="AlphaFoldDB" id="A0A8B9VP57"/>
<dbReference type="Pfam" id="PF00567">
    <property type="entry name" value="TUDOR"/>
    <property type="match status" value="1"/>
</dbReference>
<feature type="coiled-coil region" evidence="1">
    <location>
        <begin position="323"/>
        <end position="371"/>
    </location>
</feature>
<dbReference type="SUPFAM" id="SSF63748">
    <property type="entry name" value="Tudor/PWWP/MBT"/>
    <property type="match status" value="1"/>
</dbReference>
<dbReference type="GO" id="GO:0005524">
    <property type="term" value="F:ATP binding"/>
    <property type="evidence" value="ECO:0007669"/>
    <property type="project" value="InterPro"/>
</dbReference>
<dbReference type="FunFam" id="2.30.30.140:FF:000018">
    <property type="entry name" value="Serine/threonine-protein kinase 31"/>
    <property type="match status" value="1"/>
</dbReference>
<evidence type="ECO:0000259" key="3">
    <source>
        <dbReference type="PROSITE" id="PS50011"/>
    </source>
</evidence>
<dbReference type="PROSITE" id="PS50011">
    <property type="entry name" value="PROTEIN_KINASE_DOM"/>
    <property type="match status" value="1"/>
</dbReference>
<dbReference type="InterPro" id="IPR000719">
    <property type="entry name" value="Prot_kinase_dom"/>
</dbReference>
<dbReference type="SMART" id="SM00333">
    <property type="entry name" value="TUDOR"/>
    <property type="match status" value="1"/>
</dbReference>
<dbReference type="FunFam" id="1.10.510.10:FF:000518">
    <property type="entry name" value="serine/threonine-protein kinase 31 isoform X1"/>
    <property type="match status" value="1"/>
</dbReference>
<reference evidence="5" key="2">
    <citation type="submission" date="2025-09" db="UniProtKB">
        <authorList>
            <consortium name="Ensembl"/>
        </authorList>
    </citation>
    <scope>IDENTIFICATION</scope>
</reference>
<dbReference type="PANTHER" id="PTHR48008">
    <property type="entry name" value="LEUCINE-RICH REPEAT RECEPTOR-LIKE PROTEIN KINASE IMK3-RELATED"/>
    <property type="match status" value="1"/>
</dbReference>
<dbReference type="GO" id="GO:0004672">
    <property type="term" value="F:protein kinase activity"/>
    <property type="evidence" value="ECO:0007669"/>
    <property type="project" value="InterPro"/>
</dbReference>
<reference evidence="5" key="1">
    <citation type="submission" date="2025-08" db="UniProtKB">
        <authorList>
            <consortium name="Ensembl"/>
        </authorList>
    </citation>
    <scope>IDENTIFICATION</scope>
</reference>
<protein>
    <submittedName>
        <fullName evidence="5">Serine/threonine kinase 31</fullName>
    </submittedName>
</protein>
<dbReference type="Pfam" id="PF00069">
    <property type="entry name" value="Pkinase"/>
    <property type="match status" value="1"/>
</dbReference>